<dbReference type="Pfam" id="PF01614">
    <property type="entry name" value="IclR_C"/>
    <property type="match status" value="1"/>
</dbReference>
<dbReference type="GO" id="GO:0045892">
    <property type="term" value="P:negative regulation of DNA-templated transcription"/>
    <property type="evidence" value="ECO:0007669"/>
    <property type="project" value="TreeGrafter"/>
</dbReference>
<dbReference type="InterPro" id="IPR029016">
    <property type="entry name" value="GAF-like_dom_sf"/>
</dbReference>
<name>A0A4V2SCY4_9GAMM</name>
<evidence type="ECO:0000256" key="3">
    <source>
        <dbReference type="ARBA" id="ARBA00023163"/>
    </source>
</evidence>
<dbReference type="InterPro" id="IPR050707">
    <property type="entry name" value="HTH_MetabolicPath_Reg"/>
</dbReference>
<comment type="caution">
    <text evidence="6">The sequence shown here is derived from an EMBL/GenBank/DDBJ whole genome shotgun (WGS) entry which is preliminary data.</text>
</comment>
<keyword evidence="7" id="KW-1185">Reference proteome</keyword>
<keyword evidence="3" id="KW-0804">Transcription</keyword>
<accession>A0A4V2SCY4</accession>
<dbReference type="PANTHER" id="PTHR30136:SF35">
    <property type="entry name" value="HTH-TYPE TRANSCRIPTIONAL REGULATOR RV1719"/>
    <property type="match status" value="1"/>
</dbReference>
<gene>
    <name evidence="6" type="ORF">EV699_10913</name>
</gene>
<keyword evidence="1" id="KW-0805">Transcription regulation</keyword>
<dbReference type="InterPro" id="IPR005471">
    <property type="entry name" value="Tscrpt_reg_IclR_N"/>
</dbReference>
<dbReference type="SUPFAM" id="SSF55781">
    <property type="entry name" value="GAF domain-like"/>
    <property type="match status" value="1"/>
</dbReference>
<dbReference type="GO" id="GO:0003677">
    <property type="term" value="F:DNA binding"/>
    <property type="evidence" value="ECO:0007669"/>
    <property type="project" value="UniProtKB-KW"/>
</dbReference>
<dbReference type="SUPFAM" id="SSF46785">
    <property type="entry name" value="Winged helix' DNA-binding domain"/>
    <property type="match status" value="1"/>
</dbReference>
<feature type="domain" description="HTH iclR-type" evidence="4">
    <location>
        <begin position="2"/>
        <end position="64"/>
    </location>
</feature>
<evidence type="ECO:0000259" key="5">
    <source>
        <dbReference type="PROSITE" id="PS51078"/>
    </source>
</evidence>
<dbReference type="PANTHER" id="PTHR30136">
    <property type="entry name" value="HELIX-TURN-HELIX TRANSCRIPTIONAL REGULATOR, ICLR FAMILY"/>
    <property type="match status" value="1"/>
</dbReference>
<organism evidence="6 7">
    <name type="scientific">Plasticicumulans lactativorans</name>
    <dbReference type="NCBI Taxonomy" id="1133106"/>
    <lineage>
        <taxon>Bacteria</taxon>
        <taxon>Pseudomonadati</taxon>
        <taxon>Pseudomonadota</taxon>
        <taxon>Gammaproteobacteria</taxon>
        <taxon>Candidatus Competibacteraceae</taxon>
        <taxon>Plasticicumulans</taxon>
    </lineage>
</organism>
<evidence type="ECO:0000256" key="2">
    <source>
        <dbReference type="ARBA" id="ARBA00023125"/>
    </source>
</evidence>
<keyword evidence="2" id="KW-0238">DNA-binding</keyword>
<dbReference type="OrthoDB" id="9807558at2"/>
<dbReference type="PROSITE" id="PS51078">
    <property type="entry name" value="ICLR_ED"/>
    <property type="match status" value="1"/>
</dbReference>
<dbReference type="Pfam" id="PF09339">
    <property type="entry name" value="HTH_IclR"/>
    <property type="match status" value="1"/>
</dbReference>
<dbReference type="RefSeq" id="WP_132541722.1">
    <property type="nucleotide sequence ID" value="NZ_SLWY01000009.1"/>
</dbReference>
<dbReference type="InterPro" id="IPR014757">
    <property type="entry name" value="Tscrpt_reg_IclR_C"/>
</dbReference>
<feature type="domain" description="IclR-ED" evidence="5">
    <location>
        <begin position="65"/>
        <end position="252"/>
    </location>
</feature>
<dbReference type="Gene3D" id="1.10.10.10">
    <property type="entry name" value="Winged helix-like DNA-binding domain superfamily/Winged helix DNA-binding domain"/>
    <property type="match status" value="1"/>
</dbReference>
<dbReference type="FunFam" id="1.10.10.10:FF:000056">
    <property type="entry name" value="IclR family transcriptional regulator"/>
    <property type="match status" value="1"/>
</dbReference>
<evidence type="ECO:0000259" key="4">
    <source>
        <dbReference type="PROSITE" id="PS51077"/>
    </source>
</evidence>
<dbReference type="Proteomes" id="UP000295765">
    <property type="component" value="Unassembled WGS sequence"/>
</dbReference>
<dbReference type="InterPro" id="IPR036388">
    <property type="entry name" value="WH-like_DNA-bd_sf"/>
</dbReference>
<proteinExistence type="predicted"/>
<dbReference type="Gene3D" id="3.30.450.40">
    <property type="match status" value="1"/>
</dbReference>
<dbReference type="SMART" id="SM00346">
    <property type="entry name" value="HTH_ICLR"/>
    <property type="match status" value="1"/>
</dbReference>
<dbReference type="EMBL" id="SLWY01000009">
    <property type="protein sequence ID" value="TCO81173.1"/>
    <property type="molecule type" value="Genomic_DNA"/>
</dbReference>
<reference evidence="6 7" key="1">
    <citation type="submission" date="2019-03" db="EMBL/GenBank/DDBJ databases">
        <title>Genomic Encyclopedia of Type Strains, Phase IV (KMG-IV): sequencing the most valuable type-strain genomes for metagenomic binning, comparative biology and taxonomic classification.</title>
        <authorList>
            <person name="Goeker M."/>
        </authorList>
    </citation>
    <scope>NUCLEOTIDE SEQUENCE [LARGE SCALE GENOMIC DNA]</scope>
    <source>
        <strain evidence="6 7">DSM 25287</strain>
    </source>
</reference>
<dbReference type="PROSITE" id="PS51077">
    <property type="entry name" value="HTH_ICLR"/>
    <property type="match status" value="1"/>
</dbReference>
<evidence type="ECO:0000256" key="1">
    <source>
        <dbReference type="ARBA" id="ARBA00023015"/>
    </source>
</evidence>
<dbReference type="AlphaFoldDB" id="A0A4V2SCY4"/>
<protein>
    <submittedName>
        <fullName evidence="6">IclR family transcriptional regulator</fullName>
    </submittedName>
</protein>
<evidence type="ECO:0000313" key="7">
    <source>
        <dbReference type="Proteomes" id="UP000295765"/>
    </source>
</evidence>
<evidence type="ECO:0000313" key="6">
    <source>
        <dbReference type="EMBL" id="TCO81173.1"/>
    </source>
</evidence>
<sequence>MNGILGRTLGILEHLAAHPQGLPLASLADDLDIPRSAAHRLLAELAQHGYVRQLRAQGDYVLTTKLVSLGLSFLSRSGVVDIAQPLLERLAEASGELVRLAVIDGDTLTFVAKAQGARSGLRYDPDMGTEAPLSCSASGHAWLMTLSDEQALELVARQGFGSREQFGVNAPVTVAQLLEHLHAARARGFSLTRETFAPGMAAMSAPVRRPGQPAIGTLSIAGPHVRLTEERMLALGPTLIAVADELAAASGASPLFSRAAAGPRQPPSA</sequence>
<dbReference type="GO" id="GO:0003700">
    <property type="term" value="F:DNA-binding transcription factor activity"/>
    <property type="evidence" value="ECO:0007669"/>
    <property type="project" value="TreeGrafter"/>
</dbReference>
<dbReference type="InterPro" id="IPR036390">
    <property type="entry name" value="WH_DNA-bd_sf"/>
</dbReference>